<sequence>MTDCDLCGVALPTLNNVKVFAPEDDDKSSFGSKRIRKTEGQSVMMPRYTSHAPLGVWAGLCDKCLRSASEAAETVLSEENKSAGTSGTCEMCGARAMLFEVDIEIPSFSRGSEPDSSHICASCLEACREVYEKMSSDGGSGHH</sequence>
<dbReference type="RefSeq" id="WP_013898863.1">
    <property type="nucleotide sequence ID" value="NC_015676.1"/>
</dbReference>
<dbReference type="KEGG" id="mzh:Mzhil_1589"/>
<reference evidence="1 2" key="1">
    <citation type="submission" date="2010-07" db="EMBL/GenBank/DDBJ databases">
        <title>The complete genome of Methanosalsum zhilinae DSM 4017.</title>
        <authorList>
            <consortium name="US DOE Joint Genome Institute (JGI-PGF)"/>
            <person name="Lucas S."/>
            <person name="Copeland A."/>
            <person name="Lapidus A."/>
            <person name="Glavina del Rio T."/>
            <person name="Dalin E."/>
            <person name="Tice H."/>
            <person name="Bruce D."/>
            <person name="Goodwin L."/>
            <person name="Pitluck S."/>
            <person name="Kyrpides N."/>
            <person name="Mavromatis K."/>
            <person name="Ovchinnikova G."/>
            <person name="Daligault H."/>
            <person name="Detter J.C."/>
            <person name="Han C."/>
            <person name="Tapia R."/>
            <person name="Larimer F."/>
            <person name="Land M."/>
            <person name="Hauser L."/>
            <person name="Markowitz V."/>
            <person name="Cheng J.-F."/>
            <person name="Hugenholtz P."/>
            <person name="Woyke T."/>
            <person name="Wu D."/>
            <person name="Spring S."/>
            <person name="Schueler E."/>
            <person name="Brambilla E."/>
            <person name="Klenk H.-P."/>
            <person name="Eisen J.A."/>
        </authorList>
    </citation>
    <scope>NUCLEOTIDE SEQUENCE [LARGE SCALE GENOMIC DNA]</scope>
    <source>
        <strain evidence="2">DSM 4017 / NBRC 107636 / OCM 62 / WeN5</strain>
    </source>
</reference>
<dbReference type="Pfam" id="PF10621">
    <property type="entry name" value="FpoO"/>
    <property type="match status" value="2"/>
</dbReference>
<dbReference type="GeneID" id="10823228"/>
<dbReference type="OrthoDB" id="132869at2157"/>
<organism evidence="1 2">
    <name type="scientific">Methanosalsum zhilinae (strain DSM 4017 / NBRC 107636 / OCM 62 / WeN5)</name>
    <name type="common">Methanohalophilus zhilinae</name>
    <dbReference type="NCBI Taxonomy" id="679901"/>
    <lineage>
        <taxon>Archaea</taxon>
        <taxon>Methanobacteriati</taxon>
        <taxon>Methanobacteriota</taxon>
        <taxon>Stenosarchaea group</taxon>
        <taxon>Methanomicrobia</taxon>
        <taxon>Methanosarcinales</taxon>
        <taxon>Methanosarcinaceae</taxon>
        <taxon>Methanosalsum</taxon>
    </lineage>
</organism>
<protein>
    <submittedName>
        <fullName evidence="1">F420H2 dehydrogenase, subunit FpoO</fullName>
    </submittedName>
</protein>
<name>F7XPK1_METZD</name>
<dbReference type="HOGENOM" id="CLU_165880_0_0_2"/>
<dbReference type="InterPro" id="IPR018288">
    <property type="entry name" value="F420H2-DH_FpoO"/>
</dbReference>
<evidence type="ECO:0000313" key="2">
    <source>
        <dbReference type="Proteomes" id="UP000006622"/>
    </source>
</evidence>
<accession>F7XPK1</accession>
<dbReference type="EMBL" id="CP002101">
    <property type="protein sequence ID" value="AEH61427.1"/>
    <property type="molecule type" value="Genomic_DNA"/>
</dbReference>
<dbReference type="Proteomes" id="UP000006622">
    <property type="component" value="Chromosome"/>
</dbReference>
<proteinExistence type="predicted"/>
<evidence type="ECO:0000313" key="1">
    <source>
        <dbReference type="EMBL" id="AEH61427.1"/>
    </source>
</evidence>
<dbReference type="STRING" id="679901.Mzhil_1589"/>
<keyword evidence="2" id="KW-1185">Reference proteome</keyword>
<dbReference type="AlphaFoldDB" id="F7XPK1"/>
<gene>
    <name evidence="1" type="ordered locus">Mzhil_1589</name>
</gene>